<dbReference type="OrthoDB" id="2538268at2759"/>
<proteinExistence type="predicted"/>
<protein>
    <recommendedName>
        <fullName evidence="5">Mid2 domain-containing protein</fullName>
    </recommendedName>
</protein>
<feature type="region of interest" description="Disordered" evidence="1">
    <location>
        <begin position="161"/>
        <end position="180"/>
    </location>
</feature>
<keyword evidence="4" id="KW-1185">Reference proteome</keyword>
<keyword evidence="2" id="KW-1133">Transmembrane helix</keyword>
<evidence type="ECO:0000313" key="4">
    <source>
        <dbReference type="Proteomes" id="UP000193467"/>
    </source>
</evidence>
<feature type="transmembrane region" description="Helical" evidence="2">
    <location>
        <begin position="185"/>
        <end position="208"/>
    </location>
</feature>
<dbReference type="EMBL" id="MCGR01000001">
    <property type="protein sequence ID" value="ORY92497.1"/>
    <property type="molecule type" value="Genomic_DNA"/>
</dbReference>
<feature type="compositionally biased region" description="Low complexity" evidence="1">
    <location>
        <begin position="61"/>
        <end position="135"/>
    </location>
</feature>
<comment type="caution">
    <text evidence="3">The sequence shown here is derived from an EMBL/GenBank/DDBJ whole genome shotgun (WGS) entry which is preliminary data.</text>
</comment>
<dbReference type="AlphaFoldDB" id="A0A1Y2G567"/>
<reference evidence="3 4" key="1">
    <citation type="submission" date="2016-07" db="EMBL/GenBank/DDBJ databases">
        <title>Pervasive Adenine N6-methylation of Active Genes in Fungi.</title>
        <authorList>
            <consortium name="DOE Joint Genome Institute"/>
            <person name="Mondo S.J."/>
            <person name="Dannebaum R.O."/>
            <person name="Kuo R.C."/>
            <person name="Labutti K."/>
            <person name="Haridas S."/>
            <person name="Kuo A."/>
            <person name="Salamov A."/>
            <person name="Ahrendt S.R."/>
            <person name="Lipzen A."/>
            <person name="Sullivan W."/>
            <person name="Andreopoulos W.B."/>
            <person name="Clum A."/>
            <person name="Lindquist E."/>
            <person name="Daum C."/>
            <person name="Ramamoorthy G.K."/>
            <person name="Gryganskyi A."/>
            <person name="Culley D."/>
            <person name="Magnuson J.K."/>
            <person name="James T.Y."/>
            <person name="O'Malley M.A."/>
            <person name="Stajich J.E."/>
            <person name="Spatafora J.W."/>
            <person name="Visel A."/>
            <person name="Grigoriev I.V."/>
        </authorList>
    </citation>
    <scope>NUCLEOTIDE SEQUENCE [LARGE SCALE GENOMIC DNA]</scope>
    <source>
        <strain evidence="3 4">62-1032</strain>
    </source>
</reference>
<dbReference type="Proteomes" id="UP000193467">
    <property type="component" value="Unassembled WGS sequence"/>
</dbReference>
<evidence type="ECO:0000313" key="3">
    <source>
        <dbReference type="EMBL" id="ORY92497.1"/>
    </source>
</evidence>
<gene>
    <name evidence="3" type="ORF">BCR35DRAFT_297932</name>
</gene>
<organism evidence="3 4">
    <name type="scientific">Leucosporidium creatinivorum</name>
    <dbReference type="NCBI Taxonomy" id="106004"/>
    <lineage>
        <taxon>Eukaryota</taxon>
        <taxon>Fungi</taxon>
        <taxon>Dikarya</taxon>
        <taxon>Basidiomycota</taxon>
        <taxon>Pucciniomycotina</taxon>
        <taxon>Microbotryomycetes</taxon>
        <taxon>Leucosporidiales</taxon>
        <taxon>Leucosporidium</taxon>
    </lineage>
</organism>
<feature type="region of interest" description="Disordered" evidence="1">
    <location>
        <begin position="284"/>
        <end position="319"/>
    </location>
</feature>
<keyword evidence="2" id="KW-0812">Transmembrane</keyword>
<evidence type="ECO:0000256" key="2">
    <source>
        <dbReference type="SAM" id="Phobius"/>
    </source>
</evidence>
<feature type="region of interest" description="Disordered" evidence="1">
    <location>
        <begin position="38"/>
        <end position="135"/>
    </location>
</feature>
<dbReference type="InParanoid" id="A0A1Y2G567"/>
<evidence type="ECO:0008006" key="5">
    <source>
        <dbReference type="Google" id="ProtNLM"/>
    </source>
</evidence>
<keyword evidence="2" id="KW-0472">Membrane</keyword>
<accession>A0A1Y2G567</accession>
<feature type="compositionally biased region" description="Polar residues" evidence="1">
    <location>
        <begin position="40"/>
        <end position="60"/>
    </location>
</feature>
<name>A0A1Y2G567_9BASI</name>
<dbReference type="STRING" id="106004.A0A1Y2G567"/>
<sequence>MAQAQATAFAKVLRQRGDDSAGLYRRQNLLSSAIDALTGDESTAATTTSAGLNTPRTTPGASDASTTTPDASTTPDPSSSTTPADSTTPAESSTTPVPSSTSTTPAESSTPETSRTSTTDAPSSTTPAPGTTVTQIITPSTVITIGTSTITSALDPTTLTSASSLASSGADSSSSTASLSSGARAGIIAGSTIGGVLAIAAVVMLCLVAKRRKRRAEDDAIRWPEIASSAEDRAALYPEQVHQTGRAGIGGDEMEEVGGGHGGGGAMLGAGAAGVGAAAYGGNGRWASQSSGRQPTLPAVPPSIYSSEGDHSYPYGGTASTPYTNSSAYTGYSNQGSTQSHAPLAPGPASIEYQRAAAAERNTPSPPRLGGGSSNGHDAPAGSGALPLPGTDLGHEEIERPASPTDMQVGGAFGHGYDEADGGKRWRLSVVNDDPREH</sequence>
<evidence type="ECO:0000256" key="1">
    <source>
        <dbReference type="SAM" id="MobiDB-lite"/>
    </source>
</evidence>
<feature type="region of interest" description="Disordered" evidence="1">
    <location>
        <begin position="356"/>
        <end position="438"/>
    </location>
</feature>